<evidence type="ECO:0000256" key="9">
    <source>
        <dbReference type="ARBA" id="ARBA00023136"/>
    </source>
</evidence>
<evidence type="ECO:0000256" key="6">
    <source>
        <dbReference type="ARBA" id="ARBA00022692"/>
    </source>
</evidence>
<dbReference type="EMBL" id="JABFUD020000017">
    <property type="protein sequence ID" value="KAI5067445.1"/>
    <property type="molecule type" value="Genomic_DNA"/>
</dbReference>
<comment type="caution">
    <text evidence="14">The sequence shown here is derived from an EMBL/GenBank/DDBJ whole genome shotgun (WGS) entry which is preliminary data.</text>
</comment>
<evidence type="ECO:0000256" key="4">
    <source>
        <dbReference type="ARBA" id="ARBA00022516"/>
    </source>
</evidence>
<evidence type="ECO:0000256" key="5">
    <source>
        <dbReference type="ARBA" id="ARBA00022679"/>
    </source>
</evidence>
<evidence type="ECO:0000256" key="8">
    <source>
        <dbReference type="ARBA" id="ARBA00023098"/>
    </source>
</evidence>
<dbReference type="GO" id="GO:0016020">
    <property type="term" value="C:membrane"/>
    <property type="evidence" value="ECO:0007669"/>
    <property type="project" value="UniProtKB-SubCell"/>
</dbReference>
<dbReference type="PANTHER" id="PTHR31201:SF1">
    <property type="entry name" value="GLYCEROPHOSPHOCHOLINE ACYLTRANSFERASE 1"/>
    <property type="match status" value="1"/>
</dbReference>
<evidence type="ECO:0000313" key="15">
    <source>
        <dbReference type="Proteomes" id="UP000886520"/>
    </source>
</evidence>
<keyword evidence="10" id="KW-0594">Phospholipid biosynthesis</keyword>
<keyword evidence="12" id="KW-0012">Acyltransferase</keyword>
<feature type="transmembrane region" description="Helical" evidence="13">
    <location>
        <begin position="106"/>
        <end position="126"/>
    </location>
</feature>
<keyword evidence="11" id="KW-1208">Phospholipid metabolism</keyword>
<feature type="transmembrane region" description="Helical" evidence="13">
    <location>
        <begin position="163"/>
        <end position="182"/>
    </location>
</feature>
<sequence>MEQLSGEIADQPYYQLRSHAQRSLPPKVVSETKEALRRQAVRMAKHADEHAQFINKIMYLCGVLSFGTFCFLLGSRPQDIPLLYCLFFIVVVPLRWIYYRSKKWHYYLLDFCYYANVIFMTMLLFYPNNEKLFMVCFSFSEGPLAWALIIWRCSLVFNSLDKIVSVLIHLLPGTVFFIIRWWDPTTFSHHPADDMGPWPAWPVEKNLMADWTWLFLIPLLVYCVWQALYFLIVEGLRRQRLLDDPEVMTSYRELKRKAERANNVWWRLSGLLDHIGCIHCLRSSSFQRQYGMGATTCLMSCLGRWLLQKGRGVEELASMLQVASFSGVCKNLKGCGNLNPRPLLQAE</sequence>
<evidence type="ECO:0000256" key="3">
    <source>
        <dbReference type="ARBA" id="ARBA00019082"/>
    </source>
</evidence>
<keyword evidence="15" id="KW-1185">Reference proteome</keyword>
<dbReference type="InterPro" id="IPR021261">
    <property type="entry name" value="GPCAT"/>
</dbReference>
<dbReference type="OrthoDB" id="406287at2759"/>
<evidence type="ECO:0000256" key="12">
    <source>
        <dbReference type="ARBA" id="ARBA00023315"/>
    </source>
</evidence>
<dbReference type="GO" id="GO:0016746">
    <property type="term" value="F:acyltransferase activity"/>
    <property type="evidence" value="ECO:0007669"/>
    <property type="project" value="UniProtKB-KW"/>
</dbReference>
<proteinExistence type="inferred from homology"/>
<dbReference type="Proteomes" id="UP000886520">
    <property type="component" value="Chromosome 17"/>
</dbReference>
<feature type="transmembrane region" description="Helical" evidence="13">
    <location>
        <begin position="80"/>
        <end position="99"/>
    </location>
</feature>
<keyword evidence="5" id="KW-0808">Transferase</keyword>
<evidence type="ECO:0000256" key="1">
    <source>
        <dbReference type="ARBA" id="ARBA00004141"/>
    </source>
</evidence>
<feature type="transmembrane region" description="Helical" evidence="13">
    <location>
        <begin position="211"/>
        <end position="232"/>
    </location>
</feature>
<keyword evidence="8" id="KW-0443">Lipid metabolism</keyword>
<dbReference type="Pfam" id="PF10998">
    <property type="entry name" value="DUF2838"/>
    <property type="match status" value="1"/>
</dbReference>
<keyword evidence="4" id="KW-0444">Lipid biosynthesis</keyword>
<keyword evidence="9 13" id="KW-0472">Membrane</keyword>
<dbReference type="GO" id="GO:0006656">
    <property type="term" value="P:phosphatidylcholine biosynthetic process"/>
    <property type="evidence" value="ECO:0007669"/>
    <property type="project" value="TreeGrafter"/>
</dbReference>
<evidence type="ECO:0000313" key="14">
    <source>
        <dbReference type="EMBL" id="KAI5067445.1"/>
    </source>
</evidence>
<evidence type="ECO:0000256" key="2">
    <source>
        <dbReference type="ARBA" id="ARBA00006675"/>
    </source>
</evidence>
<accession>A0A9D4UGG7</accession>
<evidence type="ECO:0000256" key="7">
    <source>
        <dbReference type="ARBA" id="ARBA00022989"/>
    </source>
</evidence>
<keyword evidence="6 13" id="KW-0812">Transmembrane</keyword>
<reference evidence="14" key="1">
    <citation type="submission" date="2021-01" db="EMBL/GenBank/DDBJ databases">
        <title>Adiantum capillus-veneris genome.</title>
        <authorList>
            <person name="Fang Y."/>
            <person name="Liao Q."/>
        </authorList>
    </citation>
    <scope>NUCLEOTIDE SEQUENCE</scope>
    <source>
        <strain evidence="14">H3</strain>
        <tissue evidence="14">Leaf</tissue>
    </source>
</reference>
<name>A0A9D4UGG7_ADICA</name>
<organism evidence="14 15">
    <name type="scientific">Adiantum capillus-veneris</name>
    <name type="common">Maidenhair fern</name>
    <dbReference type="NCBI Taxonomy" id="13818"/>
    <lineage>
        <taxon>Eukaryota</taxon>
        <taxon>Viridiplantae</taxon>
        <taxon>Streptophyta</taxon>
        <taxon>Embryophyta</taxon>
        <taxon>Tracheophyta</taxon>
        <taxon>Polypodiopsida</taxon>
        <taxon>Polypodiidae</taxon>
        <taxon>Polypodiales</taxon>
        <taxon>Pteridineae</taxon>
        <taxon>Pteridaceae</taxon>
        <taxon>Vittarioideae</taxon>
        <taxon>Adiantum</taxon>
    </lineage>
</organism>
<protein>
    <recommendedName>
        <fullName evidence="3">Glycerophosphocholine acyltransferase 1</fullName>
    </recommendedName>
</protein>
<feature type="transmembrane region" description="Helical" evidence="13">
    <location>
        <begin position="132"/>
        <end position="151"/>
    </location>
</feature>
<evidence type="ECO:0000256" key="11">
    <source>
        <dbReference type="ARBA" id="ARBA00023264"/>
    </source>
</evidence>
<evidence type="ECO:0000256" key="13">
    <source>
        <dbReference type="SAM" id="Phobius"/>
    </source>
</evidence>
<gene>
    <name evidence="14" type="ORF">GOP47_0017973</name>
</gene>
<dbReference type="PANTHER" id="PTHR31201">
    <property type="entry name" value="OS01G0585100 PROTEIN"/>
    <property type="match status" value="1"/>
</dbReference>
<comment type="subcellular location">
    <subcellularLocation>
        <location evidence="1">Membrane</location>
        <topology evidence="1">Multi-pass membrane protein</topology>
    </subcellularLocation>
</comment>
<keyword evidence="7 13" id="KW-1133">Transmembrane helix</keyword>
<evidence type="ECO:0000256" key="10">
    <source>
        <dbReference type="ARBA" id="ARBA00023209"/>
    </source>
</evidence>
<feature type="transmembrane region" description="Helical" evidence="13">
    <location>
        <begin position="53"/>
        <end position="74"/>
    </location>
</feature>
<dbReference type="AlphaFoldDB" id="A0A9D4UGG7"/>
<comment type="similarity">
    <text evidence="2">Belongs to the GPC1 family.</text>
</comment>